<name>A0A915JTZ4_ROMCU</name>
<sequence length="69" mass="8095">MSGGRHQEGQKSDVPKNMRKMQHENDELVKECRKHVYHQNLTRYKFADKSSTECSSDQNADIFVKRQIA</sequence>
<accession>A0A915JTZ4</accession>
<feature type="region of interest" description="Disordered" evidence="1">
    <location>
        <begin position="1"/>
        <end position="24"/>
    </location>
</feature>
<evidence type="ECO:0000313" key="3">
    <source>
        <dbReference type="WBParaSite" id="nRc.2.0.1.t29282-RA"/>
    </source>
</evidence>
<reference evidence="3" key="1">
    <citation type="submission" date="2022-11" db="UniProtKB">
        <authorList>
            <consortium name="WormBaseParasite"/>
        </authorList>
    </citation>
    <scope>IDENTIFICATION</scope>
</reference>
<organism evidence="2 3">
    <name type="scientific">Romanomermis culicivorax</name>
    <name type="common">Nematode worm</name>
    <dbReference type="NCBI Taxonomy" id="13658"/>
    <lineage>
        <taxon>Eukaryota</taxon>
        <taxon>Metazoa</taxon>
        <taxon>Ecdysozoa</taxon>
        <taxon>Nematoda</taxon>
        <taxon>Enoplea</taxon>
        <taxon>Dorylaimia</taxon>
        <taxon>Mermithida</taxon>
        <taxon>Mermithoidea</taxon>
        <taxon>Mermithidae</taxon>
        <taxon>Romanomermis</taxon>
    </lineage>
</organism>
<dbReference type="AlphaFoldDB" id="A0A915JTZ4"/>
<evidence type="ECO:0000256" key="1">
    <source>
        <dbReference type="SAM" id="MobiDB-lite"/>
    </source>
</evidence>
<dbReference type="Proteomes" id="UP000887565">
    <property type="component" value="Unplaced"/>
</dbReference>
<keyword evidence="2" id="KW-1185">Reference proteome</keyword>
<protein>
    <submittedName>
        <fullName evidence="3">Uncharacterized protein</fullName>
    </submittedName>
</protein>
<proteinExistence type="predicted"/>
<evidence type="ECO:0000313" key="2">
    <source>
        <dbReference type="Proteomes" id="UP000887565"/>
    </source>
</evidence>
<dbReference type="WBParaSite" id="nRc.2.0.1.t29282-RA">
    <property type="protein sequence ID" value="nRc.2.0.1.t29282-RA"/>
    <property type="gene ID" value="nRc.2.0.1.g29282"/>
</dbReference>